<dbReference type="EMBL" id="CAJVPQ010016165">
    <property type="protein sequence ID" value="CAG8744896.1"/>
    <property type="molecule type" value="Genomic_DNA"/>
</dbReference>
<feature type="non-terminal residue" evidence="1">
    <location>
        <position position="1"/>
    </location>
</feature>
<reference evidence="1" key="1">
    <citation type="submission" date="2021-06" db="EMBL/GenBank/DDBJ databases">
        <authorList>
            <person name="Kallberg Y."/>
            <person name="Tangrot J."/>
            <person name="Rosling A."/>
        </authorList>
    </citation>
    <scope>NUCLEOTIDE SEQUENCE</scope>
    <source>
        <strain evidence="1">UK204</strain>
    </source>
</reference>
<organism evidence="1 2">
    <name type="scientific">Funneliformis caledonium</name>
    <dbReference type="NCBI Taxonomy" id="1117310"/>
    <lineage>
        <taxon>Eukaryota</taxon>
        <taxon>Fungi</taxon>
        <taxon>Fungi incertae sedis</taxon>
        <taxon>Mucoromycota</taxon>
        <taxon>Glomeromycotina</taxon>
        <taxon>Glomeromycetes</taxon>
        <taxon>Glomerales</taxon>
        <taxon>Glomeraceae</taxon>
        <taxon>Funneliformis</taxon>
    </lineage>
</organism>
<accession>A0A9N9IQ23</accession>
<gene>
    <name evidence="1" type="ORF">FCALED_LOCUS15890</name>
</gene>
<feature type="non-terminal residue" evidence="1">
    <location>
        <position position="148"/>
    </location>
</feature>
<dbReference type="AlphaFoldDB" id="A0A9N9IQ23"/>
<keyword evidence="2" id="KW-1185">Reference proteome</keyword>
<comment type="caution">
    <text evidence="1">The sequence shown here is derived from an EMBL/GenBank/DDBJ whole genome shotgun (WGS) entry which is preliminary data.</text>
</comment>
<name>A0A9N9IQ23_9GLOM</name>
<sequence length="148" mass="16954">VVESFANKQRPPISKDFCNADLLCMLNFIIENIKIFLKNSVFHGTYKANPVELLTSFKRNVRNKLAHGTTINEQGRWSDHALEHVTILTCEVVICLGGDYEKAFANKENFDNEITNRLIDKASRKSDLVFDNKENVIPSQKRKLDKVD</sequence>
<evidence type="ECO:0000313" key="2">
    <source>
        <dbReference type="Proteomes" id="UP000789570"/>
    </source>
</evidence>
<dbReference type="OrthoDB" id="2437442at2759"/>
<evidence type="ECO:0000313" key="1">
    <source>
        <dbReference type="EMBL" id="CAG8744896.1"/>
    </source>
</evidence>
<dbReference type="Proteomes" id="UP000789570">
    <property type="component" value="Unassembled WGS sequence"/>
</dbReference>
<protein>
    <submittedName>
        <fullName evidence="1">8902_t:CDS:1</fullName>
    </submittedName>
</protein>
<proteinExistence type="predicted"/>